<evidence type="ECO:0000313" key="4">
    <source>
        <dbReference type="Proteomes" id="UP000078555"/>
    </source>
</evidence>
<evidence type="ECO:0000313" key="3">
    <source>
        <dbReference type="Proteomes" id="UP000078550"/>
    </source>
</evidence>
<dbReference type="EMBL" id="FLRE01000137">
    <property type="protein sequence ID" value="SBT38434.1"/>
    <property type="molecule type" value="Genomic_DNA"/>
</dbReference>
<protein>
    <submittedName>
        <fullName evidence="1">Uncharacterized protein</fullName>
    </submittedName>
</protein>
<reference evidence="4" key="1">
    <citation type="submission" date="2016-05" db="EMBL/GenBank/DDBJ databases">
        <authorList>
            <person name="Naeem R."/>
        </authorList>
    </citation>
    <scope>NUCLEOTIDE SEQUENCE [LARGE SCALE GENOMIC DNA]</scope>
</reference>
<dbReference type="Proteomes" id="UP000078550">
    <property type="component" value="Unassembled WGS sequence"/>
</dbReference>
<evidence type="ECO:0000313" key="1">
    <source>
        <dbReference type="EMBL" id="SBT37737.1"/>
    </source>
</evidence>
<reference evidence="1" key="2">
    <citation type="submission" date="2016-05" db="EMBL/GenBank/DDBJ databases">
        <authorList>
            <person name="Lavstsen T."/>
            <person name="Jespersen J.S."/>
        </authorList>
    </citation>
    <scope>NUCLEOTIDE SEQUENCE [LARGE SCALE GENOMIC DNA]</scope>
</reference>
<keyword evidence="4" id="KW-1185">Reference proteome</keyword>
<reference evidence="3" key="3">
    <citation type="submission" date="2016-05" db="EMBL/GenBank/DDBJ databases">
        <authorList>
            <person name="Naeem Raeece"/>
        </authorList>
    </citation>
    <scope>NUCLEOTIDE SEQUENCE [LARGE SCALE GENOMIC DNA]</scope>
</reference>
<accession>A0A1A8Z1U9</accession>
<organism evidence="1 4">
    <name type="scientific">Plasmodium ovale wallikeri</name>
    <dbReference type="NCBI Taxonomy" id="864142"/>
    <lineage>
        <taxon>Eukaryota</taxon>
        <taxon>Sar</taxon>
        <taxon>Alveolata</taxon>
        <taxon>Apicomplexa</taxon>
        <taxon>Aconoidasida</taxon>
        <taxon>Haemosporida</taxon>
        <taxon>Plasmodiidae</taxon>
        <taxon>Plasmodium</taxon>
        <taxon>Plasmodium (Plasmodium)</taxon>
    </lineage>
</organism>
<dbReference type="EMBL" id="FLRD01000106">
    <property type="protein sequence ID" value="SBT37737.1"/>
    <property type="molecule type" value="Genomic_DNA"/>
</dbReference>
<gene>
    <name evidence="1" type="ORF">POVWA1_036520</name>
    <name evidence="2" type="ORF">POVWA2_035820</name>
</gene>
<dbReference type="AlphaFoldDB" id="A0A1A8Z1U9"/>
<dbReference type="Proteomes" id="UP000078555">
    <property type="component" value="Unassembled WGS sequence"/>
</dbReference>
<sequence length="75" mass="8807">MHAYPIIHVNHGVSITPFGRNLQRGKKTKLTKMYVRDFVDMQLLLREGERDSRDITLCRPYVDHTSILLRFLVVP</sequence>
<name>A0A1A8Z1U9_PLAOA</name>
<proteinExistence type="predicted"/>
<evidence type="ECO:0000313" key="2">
    <source>
        <dbReference type="EMBL" id="SBT38434.1"/>
    </source>
</evidence>